<evidence type="ECO:0000313" key="2">
    <source>
        <dbReference type="Proteomes" id="UP000193978"/>
    </source>
</evidence>
<reference evidence="1 2" key="1">
    <citation type="submission" date="2017-02" db="EMBL/GenBank/DDBJ databases">
        <authorList>
            <person name="Peterson S.W."/>
        </authorList>
    </citation>
    <scope>NUCLEOTIDE SEQUENCE [LARGE SCALE GENOMIC DNA]</scope>
    <source>
        <strain evidence="1 2">S285</strain>
    </source>
</reference>
<sequence>MCRSAAAQDQLLASDDATPALDWVITSRGAPARSLSLIFAASLVLEKLEKLAIVAALRRSGLGDHGSTPIAVAVLCFAGLRFFMRRQQCLCERIVIKGGAMRVARYRRGKLIEQRRVKLAGLAIECRADGNSACSFLALRIDERAHRLRRRIEIARHLTPVERAQFLRDFLFALCSRGANPAIFDHDGCPLALNDWLFSPCAESPCRPSSWRRDSVLTRACGSAR</sequence>
<evidence type="ECO:0000313" key="1">
    <source>
        <dbReference type="EMBL" id="ARN82019.1"/>
    </source>
</evidence>
<dbReference type="AlphaFoldDB" id="A0A1W6MWX0"/>
<dbReference type="Proteomes" id="UP000193978">
    <property type="component" value="Chromosome"/>
</dbReference>
<keyword evidence="2" id="KW-1185">Reference proteome</keyword>
<organism evidence="1 2">
    <name type="scientific">Methylocystis bryophila</name>
    <dbReference type="NCBI Taxonomy" id="655015"/>
    <lineage>
        <taxon>Bacteria</taxon>
        <taxon>Pseudomonadati</taxon>
        <taxon>Pseudomonadota</taxon>
        <taxon>Alphaproteobacteria</taxon>
        <taxon>Hyphomicrobiales</taxon>
        <taxon>Methylocystaceae</taxon>
        <taxon>Methylocystis</taxon>
    </lineage>
</organism>
<gene>
    <name evidence="1" type="ORF">B1812_14085</name>
</gene>
<proteinExistence type="predicted"/>
<accession>A0A1W6MWX0</accession>
<dbReference type="KEGG" id="mbry:B1812_14085"/>
<dbReference type="Pfam" id="PF10003">
    <property type="entry name" value="DUF2244"/>
    <property type="match status" value="1"/>
</dbReference>
<dbReference type="EMBL" id="CP019948">
    <property type="protein sequence ID" value="ARN82019.1"/>
    <property type="molecule type" value="Genomic_DNA"/>
</dbReference>
<name>A0A1W6MWX0_9HYPH</name>
<dbReference type="InterPro" id="IPR019253">
    <property type="entry name" value="DUF2244_TM"/>
</dbReference>
<protein>
    <submittedName>
        <fullName evidence="1">Uncharacterized protein</fullName>
    </submittedName>
</protein>
<dbReference type="RefSeq" id="WP_085772142.1">
    <property type="nucleotide sequence ID" value="NZ_CBEHVB010000031.1"/>
</dbReference>